<comment type="caution">
    <text evidence="2">The sequence shown here is derived from an EMBL/GenBank/DDBJ whole genome shotgun (WGS) entry which is preliminary data.</text>
</comment>
<dbReference type="AlphaFoldDB" id="A0AAV7VMQ0"/>
<feature type="region of interest" description="Disordered" evidence="1">
    <location>
        <begin position="1"/>
        <end position="20"/>
    </location>
</feature>
<dbReference type="EMBL" id="JANPWB010000003">
    <property type="protein sequence ID" value="KAJ1202618.1"/>
    <property type="molecule type" value="Genomic_DNA"/>
</dbReference>
<reference evidence="2" key="1">
    <citation type="journal article" date="2022" name="bioRxiv">
        <title>Sequencing and chromosome-scale assembly of the giantPleurodeles waltlgenome.</title>
        <authorList>
            <person name="Brown T."/>
            <person name="Elewa A."/>
            <person name="Iarovenko S."/>
            <person name="Subramanian E."/>
            <person name="Araus A.J."/>
            <person name="Petzold A."/>
            <person name="Susuki M."/>
            <person name="Suzuki K.-i.T."/>
            <person name="Hayashi T."/>
            <person name="Toyoda A."/>
            <person name="Oliveira C."/>
            <person name="Osipova E."/>
            <person name="Leigh N.D."/>
            <person name="Simon A."/>
            <person name="Yun M.H."/>
        </authorList>
    </citation>
    <scope>NUCLEOTIDE SEQUENCE</scope>
    <source>
        <strain evidence="2">20211129_DDA</strain>
        <tissue evidence="2">Liver</tissue>
    </source>
</reference>
<evidence type="ECO:0000313" key="3">
    <source>
        <dbReference type="Proteomes" id="UP001066276"/>
    </source>
</evidence>
<proteinExistence type="predicted"/>
<evidence type="ECO:0000313" key="2">
    <source>
        <dbReference type="EMBL" id="KAJ1202618.1"/>
    </source>
</evidence>
<evidence type="ECO:0000256" key="1">
    <source>
        <dbReference type="SAM" id="MobiDB-lite"/>
    </source>
</evidence>
<organism evidence="2 3">
    <name type="scientific">Pleurodeles waltl</name>
    <name type="common">Iberian ribbed newt</name>
    <dbReference type="NCBI Taxonomy" id="8319"/>
    <lineage>
        <taxon>Eukaryota</taxon>
        <taxon>Metazoa</taxon>
        <taxon>Chordata</taxon>
        <taxon>Craniata</taxon>
        <taxon>Vertebrata</taxon>
        <taxon>Euteleostomi</taxon>
        <taxon>Amphibia</taxon>
        <taxon>Batrachia</taxon>
        <taxon>Caudata</taxon>
        <taxon>Salamandroidea</taxon>
        <taxon>Salamandridae</taxon>
        <taxon>Pleurodelinae</taxon>
        <taxon>Pleurodeles</taxon>
    </lineage>
</organism>
<feature type="compositionally biased region" description="Low complexity" evidence="1">
    <location>
        <begin position="1"/>
        <end position="18"/>
    </location>
</feature>
<protein>
    <submittedName>
        <fullName evidence="2">Uncharacterized protein</fullName>
    </submittedName>
</protein>
<accession>A0AAV7VMQ0</accession>
<sequence>MSAHHSTTGTAHSTLHASRAAAGMPRLRVAPRLERGTDSLLLDTAPTMSTLDTVFPQVLILRDAAPVKIDPVSEEKLQFYVMHCNEQRDRCLRDAISIAISLYRTHLEHFRIGLYGVRQTLNISVLPSRECDKVNISVGLYGVR</sequence>
<gene>
    <name evidence="2" type="ORF">NDU88_006415</name>
</gene>
<dbReference type="Proteomes" id="UP001066276">
    <property type="component" value="Chromosome 2_1"/>
</dbReference>
<name>A0AAV7VMQ0_PLEWA</name>
<keyword evidence="3" id="KW-1185">Reference proteome</keyword>